<sequence>HLTNDDDDDDDDDDENEQDSIYEILLLTEYCSNGSLIVSYTNDS</sequence>
<evidence type="ECO:0000256" key="1">
    <source>
        <dbReference type="SAM" id="MobiDB-lite"/>
    </source>
</evidence>
<feature type="compositionally biased region" description="Acidic residues" evidence="1">
    <location>
        <begin position="1"/>
        <end position="20"/>
    </location>
</feature>
<organism evidence="2 3">
    <name type="scientific">Rotaria magnacalcarata</name>
    <dbReference type="NCBI Taxonomy" id="392030"/>
    <lineage>
        <taxon>Eukaryota</taxon>
        <taxon>Metazoa</taxon>
        <taxon>Spiralia</taxon>
        <taxon>Gnathifera</taxon>
        <taxon>Rotifera</taxon>
        <taxon>Eurotatoria</taxon>
        <taxon>Bdelloidea</taxon>
        <taxon>Philodinida</taxon>
        <taxon>Philodinidae</taxon>
        <taxon>Rotaria</taxon>
    </lineage>
</organism>
<evidence type="ECO:0000313" key="2">
    <source>
        <dbReference type="EMBL" id="CAF4933143.1"/>
    </source>
</evidence>
<gene>
    <name evidence="2" type="ORF">SMN809_LOCUS53279</name>
</gene>
<reference evidence="2" key="1">
    <citation type="submission" date="2021-02" db="EMBL/GenBank/DDBJ databases">
        <authorList>
            <person name="Nowell W R."/>
        </authorList>
    </citation>
    <scope>NUCLEOTIDE SEQUENCE</scope>
</reference>
<evidence type="ECO:0000313" key="3">
    <source>
        <dbReference type="Proteomes" id="UP000676336"/>
    </source>
</evidence>
<dbReference type="AlphaFoldDB" id="A0A8S3CNH8"/>
<comment type="caution">
    <text evidence="2">The sequence shown here is derived from an EMBL/GenBank/DDBJ whole genome shotgun (WGS) entry which is preliminary data.</text>
</comment>
<accession>A0A8S3CNH8</accession>
<feature type="non-terminal residue" evidence="2">
    <location>
        <position position="1"/>
    </location>
</feature>
<name>A0A8S3CNH8_9BILA</name>
<proteinExistence type="predicted"/>
<feature type="region of interest" description="Disordered" evidence="1">
    <location>
        <begin position="1"/>
        <end position="21"/>
    </location>
</feature>
<dbReference type="EMBL" id="CAJOBI010182926">
    <property type="protein sequence ID" value="CAF4933143.1"/>
    <property type="molecule type" value="Genomic_DNA"/>
</dbReference>
<protein>
    <submittedName>
        <fullName evidence="2">Uncharacterized protein</fullName>
    </submittedName>
</protein>
<dbReference type="Proteomes" id="UP000676336">
    <property type="component" value="Unassembled WGS sequence"/>
</dbReference>